<dbReference type="GO" id="GO:0004386">
    <property type="term" value="F:helicase activity"/>
    <property type="evidence" value="ECO:0007669"/>
    <property type="project" value="UniProtKB-KW"/>
</dbReference>
<dbReference type="Gene3D" id="1.10.10.1390">
    <property type="entry name" value="ATP-dependent DNA helicase RecQ"/>
    <property type="match status" value="1"/>
</dbReference>
<comment type="caution">
    <text evidence="2">The sequence shown here is derived from an EMBL/GenBank/DDBJ whole genome shotgun (WGS) entry which is preliminary data.</text>
</comment>
<protein>
    <submittedName>
        <fullName evidence="2">ATP-dependent DNA helicase RecQ</fullName>
    </submittedName>
</protein>
<keyword evidence="2" id="KW-0378">Hydrolase</keyword>
<proteinExistence type="predicted"/>
<dbReference type="RefSeq" id="WP_033675306.1">
    <property type="nucleotide sequence ID" value="NZ_JOTM01000013.1"/>
</dbReference>
<accession>A0A073K8V4</accession>
<evidence type="ECO:0000259" key="1">
    <source>
        <dbReference type="Pfam" id="PF14493"/>
    </source>
</evidence>
<reference evidence="2 3" key="1">
    <citation type="submission" date="2014-06" db="EMBL/GenBank/DDBJ databases">
        <title>Draft genome sequence of Bacillus gaemokensis JCM 15801 (MCCC 1A00707).</title>
        <authorList>
            <person name="Lai Q."/>
            <person name="Liu Y."/>
            <person name="Shao Z."/>
        </authorList>
    </citation>
    <scope>NUCLEOTIDE SEQUENCE [LARGE SCALE GENOMIC DNA]</scope>
    <source>
        <strain evidence="2 3">JCM 15801</strain>
    </source>
</reference>
<dbReference type="Proteomes" id="UP000027778">
    <property type="component" value="Unassembled WGS sequence"/>
</dbReference>
<dbReference type="InterPro" id="IPR008308">
    <property type="entry name" value="YpbB-like"/>
</dbReference>
<dbReference type="STRING" id="574375.AZF08_17270"/>
<dbReference type="eggNOG" id="COG4955">
    <property type="taxonomic scope" value="Bacteria"/>
</dbReference>
<keyword evidence="2" id="KW-0347">Helicase</keyword>
<dbReference type="OrthoDB" id="2354672at2"/>
<evidence type="ECO:0000313" key="2">
    <source>
        <dbReference type="EMBL" id="KEK23744.1"/>
    </source>
</evidence>
<dbReference type="AlphaFoldDB" id="A0A073K8V4"/>
<gene>
    <name evidence="2" type="ORF">BAGA_07230</name>
</gene>
<keyword evidence="3" id="KW-1185">Reference proteome</keyword>
<dbReference type="EMBL" id="JOTM01000013">
    <property type="protein sequence ID" value="KEK23744.1"/>
    <property type="molecule type" value="Genomic_DNA"/>
</dbReference>
<keyword evidence="2" id="KW-0067">ATP-binding</keyword>
<organism evidence="2 3">
    <name type="scientific">Bacillus gaemokensis</name>
    <dbReference type="NCBI Taxonomy" id="574375"/>
    <lineage>
        <taxon>Bacteria</taxon>
        <taxon>Bacillati</taxon>
        <taxon>Bacillota</taxon>
        <taxon>Bacilli</taxon>
        <taxon>Bacillales</taxon>
        <taxon>Bacillaceae</taxon>
        <taxon>Bacillus</taxon>
        <taxon>Bacillus cereus group</taxon>
    </lineage>
</organism>
<dbReference type="Pfam" id="PF14493">
    <property type="entry name" value="HTH_40"/>
    <property type="match status" value="1"/>
</dbReference>
<dbReference type="InterPro" id="IPR029491">
    <property type="entry name" value="Helicase_HTH"/>
</dbReference>
<sequence length="353" mass="41854">MQLQYTLLYCLKQLNGERTVSSIYYLLKGKRSSQTLQDGNMFQISFLFGIYKSLTRSDYNKEIEHVLRAEWIQLVHDNTYVLTDTGEKQLNDWKETLAFPLHLHGLHYGDLGQSFWKRLSLIIQTVSNLQQQNAKFIPIQQDMEVTMWVKQFLIGLPYVRSQLAEKLWDEMHKLLKGVNPVEATILTYRLTGYERIGYTLQQLAEITKQDVFRVHLLFWGTIHFFIQAVREKEKEFPLITKIISYPNEREDLFSLSTKKTYQLWKRGLSLEEIATIRNLKSATIEDHFVEIALREREFSIEMFMEKQKIEHVQYVIETLQTRKLRVLKQEVGKAVSYFEIRLVLARMEVVNEN</sequence>
<feature type="domain" description="Helicase Helix-turn-helix" evidence="1">
    <location>
        <begin position="256"/>
        <end position="344"/>
    </location>
</feature>
<keyword evidence="2" id="KW-0547">Nucleotide-binding</keyword>
<name>A0A073K8V4_9BACI</name>
<evidence type="ECO:0000313" key="3">
    <source>
        <dbReference type="Proteomes" id="UP000027778"/>
    </source>
</evidence>
<dbReference type="PIRSF" id="PIRSF021350">
    <property type="entry name" value="UCP021350"/>
    <property type="match status" value="1"/>
</dbReference>